<dbReference type="InterPro" id="IPR032840">
    <property type="entry name" value="CFAP91_dom"/>
</dbReference>
<evidence type="ECO:0000256" key="4">
    <source>
        <dbReference type="ARBA" id="ARBA00023273"/>
    </source>
</evidence>
<accession>A0A1B6FAT7</accession>
<dbReference type="PANTHER" id="PTHR22455:SF10">
    <property type="entry name" value="CILIA- AND FLAGELLA-ASSOCIATED PROTEIN 91"/>
    <property type="match status" value="1"/>
</dbReference>
<comment type="similarity">
    <text evidence="5">Belongs to the CFAP91 family.</text>
</comment>
<name>A0A1B6FAT7_9HEMI</name>
<evidence type="ECO:0000256" key="1">
    <source>
        <dbReference type="ARBA" id="ARBA00004430"/>
    </source>
</evidence>
<feature type="region of interest" description="Disordered" evidence="7">
    <location>
        <begin position="573"/>
        <end position="617"/>
    </location>
</feature>
<evidence type="ECO:0000256" key="6">
    <source>
        <dbReference type="ARBA" id="ARBA00029555"/>
    </source>
</evidence>
<evidence type="ECO:0000256" key="2">
    <source>
        <dbReference type="ARBA" id="ARBA00022490"/>
    </source>
</evidence>
<keyword evidence="2" id="KW-0963">Cytoplasm</keyword>
<feature type="region of interest" description="Disordered" evidence="7">
    <location>
        <begin position="1"/>
        <end position="37"/>
    </location>
</feature>
<comment type="subcellular location">
    <subcellularLocation>
        <location evidence="1">Cytoplasm</location>
        <location evidence="1">Cytoskeleton</location>
        <location evidence="1">Cilium axoneme</location>
    </subcellularLocation>
</comment>
<organism evidence="9">
    <name type="scientific">Cuerna arida</name>
    <dbReference type="NCBI Taxonomy" id="1464854"/>
    <lineage>
        <taxon>Eukaryota</taxon>
        <taxon>Metazoa</taxon>
        <taxon>Ecdysozoa</taxon>
        <taxon>Arthropoda</taxon>
        <taxon>Hexapoda</taxon>
        <taxon>Insecta</taxon>
        <taxon>Pterygota</taxon>
        <taxon>Neoptera</taxon>
        <taxon>Paraneoptera</taxon>
        <taxon>Hemiptera</taxon>
        <taxon>Auchenorrhyncha</taxon>
        <taxon>Membracoidea</taxon>
        <taxon>Cicadellidae</taxon>
        <taxon>Cicadellinae</taxon>
        <taxon>Proconiini</taxon>
        <taxon>Cuerna</taxon>
    </lineage>
</organism>
<feature type="domain" description="CFAP91" evidence="8">
    <location>
        <begin position="17"/>
        <end position="168"/>
    </location>
</feature>
<keyword evidence="4" id="KW-0966">Cell projection</keyword>
<feature type="non-terminal residue" evidence="9">
    <location>
        <position position="848"/>
    </location>
</feature>
<evidence type="ECO:0000256" key="3">
    <source>
        <dbReference type="ARBA" id="ARBA00023212"/>
    </source>
</evidence>
<dbReference type="GO" id="GO:0005930">
    <property type="term" value="C:axoneme"/>
    <property type="evidence" value="ECO:0007669"/>
    <property type="project" value="UniProtKB-SubCell"/>
</dbReference>
<feature type="non-terminal residue" evidence="9">
    <location>
        <position position="1"/>
    </location>
</feature>
<gene>
    <name evidence="9" type="ORF">g.29663</name>
</gene>
<keyword evidence="3" id="KW-0206">Cytoskeleton</keyword>
<protein>
    <recommendedName>
        <fullName evidence="6">Cilia- and flagella-associated protein 91</fullName>
    </recommendedName>
</protein>
<dbReference type="PANTHER" id="PTHR22455">
    <property type="entry name" value="CILIA- AND FLAGELLA-ASSOCIATED PROTEIN 91"/>
    <property type="match status" value="1"/>
</dbReference>
<reference evidence="9" key="1">
    <citation type="submission" date="2015-11" db="EMBL/GenBank/DDBJ databases">
        <title>De novo transcriptome assembly of four potential Pierce s Disease insect vectors from Arizona vineyards.</title>
        <authorList>
            <person name="Tassone E.E."/>
        </authorList>
    </citation>
    <scope>NUCLEOTIDE SEQUENCE</scope>
</reference>
<evidence type="ECO:0000259" key="8">
    <source>
        <dbReference type="Pfam" id="PF14738"/>
    </source>
</evidence>
<evidence type="ECO:0000256" key="7">
    <source>
        <dbReference type="SAM" id="MobiDB-lite"/>
    </source>
</evidence>
<proteinExistence type="inferred from homology"/>
<dbReference type="EMBL" id="GECZ01022525">
    <property type="protein sequence ID" value="JAS47244.1"/>
    <property type="molecule type" value="Transcribed_RNA"/>
</dbReference>
<evidence type="ECO:0000313" key="9">
    <source>
        <dbReference type="EMBL" id="JAS47244.1"/>
    </source>
</evidence>
<dbReference type="AlphaFoldDB" id="A0A1B6FAT7"/>
<feature type="compositionally biased region" description="Polar residues" evidence="7">
    <location>
        <begin position="573"/>
        <end position="590"/>
    </location>
</feature>
<sequence>QKMRDRVSAGTRAHGAQTDYRESETQTQPWAPPYITHGRTTPEVLRLEQLTWGNGLPPGQHEVEIVERLRMKQAWEAQLPPLDTEVNIKKRFKLIADMEKSDWEFREKEIEAIHNERMKKSEQLLEQHMLLNRTRLTYRMAFLEDDINKRKEKKLQLIHRDKERALRKLCMKEKGYNPKRHKKNIVDEHLRHTSEMYAPMKRQGTSFKNKHEILAEKSITIGDQDIYALEEAVTFRPAFDYNKASQPKKQGELCVRETRWTIENLVKLHEDLQALRAKQDKNVDAFYTQALEQIQKPVKTRNVTSVALMSDSKERLYQAAITLQRVIHGRAMQMQIHQGRDIWKEMMEEIKSTDTVSAKQREHLLLLKEHMYKHTRVTNLMEDIVGMNVGSTIGETLSLLATELLRFKSESTAHDQALLAECARWNREMLEAGRRQKEAIRREEHNLMFAQLLEVYQESINELLEGLVSKAREHEAKVQAFEYAKEMALLAELARAAQLKAEQEPVSADLLLEFIAPEGLRELTRTCMLILKQKYIEARQELVRGGKAEPLEEEADECSPKTQVTELTNSALDITPPTYNYRTSDATRTPPSERGTEVRTSVGTPEMSHKSRAETSSADVTITVAGGETGTETEMGTTLSYEQTQSEKTTTVLVDSSDTAIQPPARFGLAVPADASHEERLLARIMRDMCYVAGYLLHTAAKILNKALQLSSIPRESFEEALRRTMQVINGARDEIARLILPKRKPQPFILPSNLASEEIIIEATKIVDDIISKAKERIEEARDVTDRTESHILVETEIRSQAKQLIEDIIKDAQRKVIQAVAEDFLTDLLKEARTKVDFVTGDWYST</sequence>
<dbReference type="Pfam" id="PF14738">
    <property type="entry name" value="CFAP91"/>
    <property type="match status" value="1"/>
</dbReference>
<evidence type="ECO:0000256" key="5">
    <source>
        <dbReference type="ARBA" id="ARBA00029468"/>
    </source>
</evidence>
<dbReference type="InterPro" id="IPR026720">
    <property type="entry name" value="CFAP91"/>
</dbReference>